<gene>
    <name evidence="2" type="ORF">H6P81_010624</name>
</gene>
<evidence type="ECO:0000313" key="2">
    <source>
        <dbReference type="EMBL" id="KAG9450659.1"/>
    </source>
</evidence>
<dbReference type="Gene3D" id="3.40.50.1820">
    <property type="entry name" value="alpha/beta hydrolase"/>
    <property type="match status" value="1"/>
</dbReference>
<dbReference type="InterPro" id="IPR029058">
    <property type="entry name" value="AB_hydrolase_fold"/>
</dbReference>
<dbReference type="AlphaFoldDB" id="A0AAV7EPZ5"/>
<sequence>MKQGTTTEWKRCKREMPYIHDIPQSLKYHAKVTSSGYRALIFSGDHDLLVPHIGTQAWIRSLNYSISVDWHSWGTGHVAPQHKPKECLPMFRKWISGSPL</sequence>
<name>A0AAV7EPZ5_ARIFI</name>
<dbReference type="Pfam" id="PF00450">
    <property type="entry name" value="Peptidase_S10"/>
    <property type="match status" value="1"/>
</dbReference>
<comment type="caution">
    <text evidence="2">The sequence shown here is derived from an EMBL/GenBank/DDBJ whole genome shotgun (WGS) entry which is preliminary data.</text>
</comment>
<evidence type="ECO:0000313" key="3">
    <source>
        <dbReference type="Proteomes" id="UP000825729"/>
    </source>
</evidence>
<organism evidence="2 3">
    <name type="scientific">Aristolochia fimbriata</name>
    <name type="common">White veined hardy Dutchman's pipe vine</name>
    <dbReference type="NCBI Taxonomy" id="158543"/>
    <lineage>
        <taxon>Eukaryota</taxon>
        <taxon>Viridiplantae</taxon>
        <taxon>Streptophyta</taxon>
        <taxon>Embryophyta</taxon>
        <taxon>Tracheophyta</taxon>
        <taxon>Spermatophyta</taxon>
        <taxon>Magnoliopsida</taxon>
        <taxon>Magnoliidae</taxon>
        <taxon>Piperales</taxon>
        <taxon>Aristolochiaceae</taxon>
        <taxon>Aristolochia</taxon>
    </lineage>
</organism>
<dbReference type="Proteomes" id="UP000825729">
    <property type="component" value="Unassembled WGS sequence"/>
</dbReference>
<keyword evidence="3" id="KW-1185">Reference proteome</keyword>
<dbReference type="SUPFAM" id="SSF53474">
    <property type="entry name" value="alpha/beta-Hydrolases"/>
    <property type="match status" value="1"/>
</dbReference>
<protein>
    <submittedName>
        <fullName evidence="2">Uncharacterized protein</fullName>
    </submittedName>
</protein>
<dbReference type="InterPro" id="IPR001563">
    <property type="entry name" value="Peptidase_S10"/>
</dbReference>
<proteinExistence type="inferred from homology"/>
<accession>A0AAV7EPZ5</accession>
<reference evidence="2 3" key="1">
    <citation type="submission" date="2021-07" db="EMBL/GenBank/DDBJ databases">
        <title>The Aristolochia fimbriata genome: insights into angiosperm evolution, floral development and chemical biosynthesis.</title>
        <authorList>
            <person name="Jiao Y."/>
        </authorList>
    </citation>
    <scope>NUCLEOTIDE SEQUENCE [LARGE SCALE GENOMIC DNA]</scope>
    <source>
        <strain evidence="2">IBCAS-2021</strain>
        <tissue evidence="2">Leaf</tissue>
    </source>
</reference>
<dbReference type="GO" id="GO:0006508">
    <property type="term" value="P:proteolysis"/>
    <property type="evidence" value="ECO:0007669"/>
    <property type="project" value="InterPro"/>
</dbReference>
<dbReference type="GO" id="GO:0004185">
    <property type="term" value="F:serine-type carboxypeptidase activity"/>
    <property type="evidence" value="ECO:0007669"/>
    <property type="project" value="InterPro"/>
</dbReference>
<comment type="similarity">
    <text evidence="1">Belongs to the peptidase S10 family.</text>
</comment>
<evidence type="ECO:0000256" key="1">
    <source>
        <dbReference type="ARBA" id="ARBA00009431"/>
    </source>
</evidence>
<dbReference type="EMBL" id="JAINDJ010000004">
    <property type="protein sequence ID" value="KAG9450659.1"/>
    <property type="molecule type" value="Genomic_DNA"/>
</dbReference>